<reference evidence="4 5" key="1">
    <citation type="submission" date="2017-05" db="EMBL/GenBank/DDBJ databases">
        <title>Polyphasic characterization of four soil-derived phenanthrene-degrading Acidovorax strains and proposal of Acidovorax phenanthrenivorans sp. nov.</title>
        <authorList>
            <person name="Singleton D.R."/>
            <person name="Lee J."/>
            <person name="Dickey A.N."/>
            <person name="Stroud A."/>
            <person name="Scholl E.H."/>
            <person name="Wright F.A."/>
            <person name="Aitken M.D."/>
        </authorList>
    </citation>
    <scope>NUCLEOTIDE SEQUENCE [LARGE SCALE GENOMIC DNA]</scope>
    <source>
        <strain evidence="4">NA3</strain>
    </source>
</reference>
<dbReference type="Gene3D" id="3.40.430.10">
    <property type="entry name" value="Dihydrofolate Reductase, subunit A"/>
    <property type="match status" value="1"/>
</dbReference>
<evidence type="ECO:0000313" key="5">
    <source>
        <dbReference type="Proteomes" id="UP000194432"/>
    </source>
</evidence>
<dbReference type="SUPFAM" id="SSF55961">
    <property type="entry name" value="Bet v1-like"/>
    <property type="match status" value="1"/>
</dbReference>
<gene>
    <name evidence="4" type="ORF">CBP34_10140</name>
</gene>
<dbReference type="Pfam" id="PF01872">
    <property type="entry name" value="RibD_C"/>
    <property type="match status" value="1"/>
</dbReference>
<dbReference type="InterPro" id="IPR050765">
    <property type="entry name" value="Riboflavin_Biosynth_HTPR"/>
</dbReference>
<evidence type="ECO:0000256" key="1">
    <source>
        <dbReference type="ARBA" id="ARBA00006817"/>
    </source>
</evidence>
<proteinExistence type="inferred from homology"/>
<evidence type="ECO:0000259" key="3">
    <source>
        <dbReference type="Pfam" id="PF08327"/>
    </source>
</evidence>
<dbReference type="EMBL" id="CP021361">
    <property type="protein sequence ID" value="ART51941.1"/>
    <property type="molecule type" value="Genomic_DNA"/>
</dbReference>
<dbReference type="KEGG" id="acin:CBP34_10140"/>
<dbReference type="Pfam" id="PF08327">
    <property type="entry name" value="AHSA1"/>
    <property type="match status" value="1"/>
</dbReference>
<dbReference type="InterPro" id="IPR024072">
    <property type="entry name" value="DHFR-like_dom_sf"/>
</dbReference>
<name>A0A240U3H4_9BURK</name>
<sequence length="365" mass="40444">MTSVRVESFTISLDGYGAGPDQSLDDPLGIGGTELQQWLLPTRTLQRTLFGQNGGTTGVDDDFAARGFQNVGAWILGRNMFAPFRGDWQAKSWKGWWGDDPPYHVPVFILTHHARPPIEMEGGTSFHFVTGGIHETLDRARDAAGGKDVRIGGGTNTIRQYLREGLVDELHIAIAPVLLGRGEPLFQGLDLRALGYESVEFVASAKATHVVLRRHAHPAPEQASPKGMAMKITIETSVHAPIDRVWAAWNDPNAIEQWNAASPDWHTPRASVDLREGGKFCTRMEARDGSVGFDFEGTYTRIAPQRLIEYTLSDGRKVRVEFAPVANGITVRETFDAEDSHSAEQQRQGWQAILDNFARYVERRA</sequence>
<dbReference type="Gene3D" id="3.30.530.20">
    <property type="match status" value="1"/>
</dbReference>
<keyword evidence="5" id="KW-1185">Reference proteome</keyword>
<dbReference type="PANTHER" id="PTHR38011:SF12">
    <property type="entry name" value="BIFUNCTIONAL DEAMINASE-REDUCTASE DOMAIN PROTEIN"/>
    <property type="match status" value="1"/>
</dbReference>
<dbReference type="PANTHER" id="PTHR38011">
    <property type="entry name" value="DIHYDROFOLATE REDUCTASE FAMILY PROTEIN (AFU_ORTHOLOGUE AFUA_8G06820)"/>
    <property type="match status" value="1"/>
</dbReference>
<comment type="similarity">
    <text evidence="1">Belongs to the AHA1 family.</text>
</comment>
<feature type="domain" description="Bacterial bifunctional deaminase-reductase C-terminal" evidence="2">
    <location>
        <begin position="9"/>
        <end position="200"/>
    </location>
</feature>
<dbReference type="SUPFAM" id="SSF53597">
    <property type="entry name" value="Dihydrofolate reductase-like"/>
    <property type="match status" value="1"/>
</dbReference>
<dbReference type="Proteomes" id="UP000194432">
    <property type="component" value="Chromosome 1"/>
</dbReference>
<evidence type="ECO:0000313" key="4">
    <source>
        <dbReference type="EMBL" id="ART51941.1"/>
    </source>
</evidence>
<feature type="domain" description="Activator of Hsp90 ATPase homologue 1/2-like C-terminal" evidence="3">
    <location>
        <begin position="240"/>
        <end position="362"/>
    </location>
</feature>
<protein>
    <submittedName>
        <fullName evidence="4">Uncharacterized protein</fullName>
    </submittedName>
</protein>
<evidence type="ECO:0000259" key="2">
    <source>
        <dbReference type="Pfam" id="PF01872"/>
    </source>
</evidence>
<dbReference type="GO" id="GO:0009231">
    <property type="term" value="P:riboflavin biosynthetic process"/>
    <property type="evidence" value="ECO:0007669"/>
    <property type="project" value="InterPro"/>
</dbReference>
<dbReference type="InterPro" id="IPR013538">
    <property type="entry name" value="ASHA1/2-like_C"/>
</dbReference>
<organism evidence="4 5">
    <name type="scientific">Acidovorax carolinensis</name>
    <dbReference type="NCBI Taxonomy" id="553814"/>
    <lineage>
        <taxon>Bacteria</taxon>
        <taxon>Pseudomonadati</taxon>
        <taxon>Pseudomonadota</taxon>
        <taxon>Betaproteobacteria</taxon>
        <taxon>Burkholderiales</taxon>
        <taxon>Comamonadaceae</taxon>
        <taxon>Acidovorax</taxon>
    </lineage>
</organism>
<dbReference type="CDD" id="cd08897">
    <property type="entry name" value="SRPBCC_CalC_Aha1-like_4"/>
    <property type="match status" value="1"/>
</dbReference>
<accession>A0A240U3H4</accession>
<dbReference type="GO" id="GO:0008703">
    <property type="term" value="F:5-amino-6-(5-phosphoribosylamino)uracil reductase activity"/>
    <property type="evidence" value="ECO:0007669"/>
    <property type="project" value="InterPro"/>
</dbReference>
<dbReference type="AlphaFoldDB" id="A0A240U3H4"/>
<dbReference type="InterPro" id="IPR023393">
    <property type="entry name" value="START-like_dom_sf"/>
</dbReference>
<dbReference type="InterPro" id="IPR002734">
    <property type="entry name" value="RibDG_C"/>
</dbReference>